<comment type="similarity">
    <text evidence="18">Belongs to the peroxidase family. Classical plant (class III) peroxidase subfamily.</text>
</comment>
<evidence type="ECO:0000256" key="6">
    <source>
        <dbReference type="ARBA" id="ARBA00022723"/>
    </source>
</evidence>
<feature type="binding site" evidence="15">
    <location>
        <position position="244"/>
    </location>
    <ligand>
        <name>Ca(2+)</name>
        <dbReference type="ChEBI" id="CHEBI:29108"/>
        <label>2</label>
    </ligand>
</feature>
<feature type="active site" description="Proton acceptor" evidence="13">
    <location>
        <position position="64"/>
    </location>
</feature>
<evidence type="ECO:0000256" key="16">
    <source>
        <dbReference type="PIRSR" id="PIRSR600823-4"/>
    </source>
</evidence>
<keyword evidence="5 18" id="KW-0349">Heme</keyword>
<accession>D8TE02</accession>
<evidence type="ECO:0000259" key="19">
    <source>
        <dbReference type="PROSITE" id="PS50873"/>
    </source>
</evidence>
<dbReference type="FunFam" id="1.10.420.10:FF:000001">
    <property type="entry name" value="Peroxidase"/>
    <property type="match status" value="1"/>
</dbReference>
<sequence length="310" mass="33842">MAPRSPPPPCFHYDQQQQQQQELLVPGFYHSTCPQLQDIVQAGVEKAVENETRMAASLLRLHFHDCFVNGCDGSVLLDDTPTFTGEKNAVPNKNSIRGFEVIDQIKARVESECPGLVSCADIIAIAARDSVVLAGGPSWEVLLGRRDSLTASQAAANASIPSPALDVPALTKSFQNVGLTLQDMITLSGSHTIGQAHCFTFTQRLYNQSGNFQADPSMDSQFLLALKQLCPQGNPNPNTLASLDLSDPTVFNNHYFDNLMRGEGLLNSDQVLFTTTGITQEFVELFSKDQHAFFANFAISMERSVETAES</sequence>
<dbReference type="Proteomes" id="UP000001514">
    <property type="component" value="Unassembled WGS sequence"/>
</dbReference>
<dbReference type="PANTHER" id="PTHR31388:SF28">
    <property type="entry name" value="PEROXIDASE 40"/>
    <property type="match status" value="1"/>
</dbReference>
<dbReference type="GO" id="GO:0009505">
    <property type="term" value="C:plant-type cell wall"/>
    <property type="evidence" value="ECO:0000318"/>
    <property type="project" value="GO_Central"/>
</dbReference>
<dbReference type="GO" id="GO:0004601">
    <property type="term" value="F:peroxidase activity"/>
    <property type="evidence" value="ECO:0000318"/>
    <property type="project" value="GO_Central"/>
</dbReference>
<dbReference type="GO" id="GO:0020037">
    <property type="term" value="F:heme binding"/>
    <property type="evidence" value="ECO:0007669"/>
    <property type="project" value="UniProtKB-UniRule"/>
</dbReference>
<dbReference type="InterPro" id="IPR033905">
    <property type="entry name" value="Secretory_peroxidase"/>
</dbReference>
<dbReference type="PROSITE" id="PS00435">
    <property type="entry name" value="PEROXIDASE_1"/>
    <property type="match status" value="1"/>
</dbReference>
<dbReference type="PANTHER" id="PTHR31388">
    <property type="entry name" value="PEROXIDASE 72-RELATED"/>
    <property type="match status" value="1"/>
</dbReference>
<comment type="catalytic activity">
    <reaction evidence="1 18">
        <text>2 a phenolic donor + H2O2 = 2 a phenolic radical donor + 2 H2O</text>
        <dbReference type="Rhea" id="RHEA:56136"/>
        <dbReference type="ChEBI" id="CHEBI:15377"/>
        <dbReference type="ChEBI" id="CHEBI:16240"/>
        <dbReference type="ChEBI" id="CHEBI:139520"/>
        <dbReference type="ChEBI" id="CHEBI:139521"/>
        <dbReference type="EC" id="1.11.1.7"/>
    </reaction>
</comment>
<evidence type="ECO:0000256" key="17">
    <source>
        <dbReference type="PIRSR" id="PIRSR600823-5"/>
    </source>
</evidence>
<evidence type="ECO:0000256" key="18">
    <source>
        <dbReference type="RuleBase" id="RU362060"/>
    </source>
</evidence>
<name>D8TE02_SELML</name>
<dbReference type="GO" id="GO:0046872">
    <property type="term" value="F:metal ion binding"/>
    <property type="evidence" value="ECO:0007669"/>
    <property type="project" value="UniProtKB-UniRule"/>
</dbReference>
<dbReference type="GO" id="GO:0005576">
    <property type="term" value="C:extracellular region"/>
    <property type="evidence" value="ECO:0007669"/>
    <property type="project" value="UniProtKB-SubCell"/>
</dbReference>
<dbReference type="PRINTS" id="PR00461">
    <property type="entry name" value="PLPEROXIDASE"/>
</dbReference>
<comment type="cofactor">
    <cofactor evidence="15 18">
        <name>Ca(2+)</name>
        <dbReference type="ChEBI" id="CHEBI:29108"/>
    </cofactor>
    <text evidence="15 18">Binds 2 calcium ions per subunit.</text>
</comment>
<evidence type="ECO:0000256" key="15">
    <source>
        <dbReference type="PIRSR" id="PIRSR600823-3"/>
    </source>
</evidence>
<keyword evidence="10 17" id="KW-1015">Disulfide bond</keyword>
<dbReference type="InterPro" id="IPR010255">
    <property type="entry name" value="Haem_peroxidase_sf"/>
</dbReference>
<evidence type="ECO:0000256" key="11">
    <source>
        <dbReference type="ARBA" id="ARBA00023180"/>
    </source>
</evidence>
<feature type="disulfide bond" evidence="17">
    <location>
        <begin position="33"/>
        <end position="113"/>
    </location>
</feature>
<evidence type="ECO:0000256" key="10">
    <source>
        <dbReference type="ARBA" id="ARBA00023157"/>
    </source>
</evidence>
<evidence type="ECO:0000256" key="4">
    <source>
        <dbReference type="ARBA" id="ARBA00022559"/>
    </source>
</evidence>
<dbReference type="PROSITE" id="PS50873">
    <property type="entry name" value="PEROXIDASE_4"/>
    <property type="match status" value="1"/>
</dbReference>
<keyword evidence="21" id="KW-1185">Reference proteome</keyword>
<dbReference type="Pfam" id="PF00141">
    <property type="entry name" value="peroxidase"/>
    <property type="match status" value="1"/>
</dbReference>
<comment type="similarity">
    <text evidence="2">Belongs to the peroxidase family. Ascorbate peroxidase subfamily.</text>
</comment>
<dbReference type="EC" id="1.11.1.7" evidence="3 18"/>
<feature type="domain" description="Plant heme peroxidase family profile" evidence="19">
    <location>
        <begin position="23"/>
        <end position="303"/>
    </location>
</feature>
<dbReference type="AlphaFoldDB" id="D8TE02"/>
<feature type="binding site" evidence="15">
    <location>
        <position position="86"/>
    </location>
    <ligand>
        <name>Ca(2+)</name>
        <dbReference type="ChEBI" id="CHEBI:29108"/>
        <label>1</label>
    </ligand>
</feature>
<feature type="binding site" evidence="14">
    <location>
        <position position="161"/>
    </location>
    <ligand>
        <name>substrate</name>
    </ligand>
</feature>
<feature type="site" description="Transition state stabilizer" evidence="16">
    <location>
        <position position="60"/>
    </location>
</feature>
<dbReference type="HOGENOM" id="CLU_010543_0_0_1"/>
<gene>
    <name evidence="20" type="ORF">SELMODRAFT_236822</name>
</gene>
<comment type="cofactor">
    <cofactor evidence="15 18">
        <name>heme b</name>
        <dbReference type="ChEBI" id="CHEBI:60344"/>
    </cofactor>
    <text evidence="15 18">Binds 1 heme b (iron(II)-protoporphyrin IX) group per subunit.</text>
</comment>
<dbReference type="FunFam" id="1.10.520.10:FF:000001">
    <property type="entry name" value="Peroxidase"/>
    <property type="match status" value="1"/>
</dbReference>
<evidence type="ECO:0000256" key="7">
    <source>
        <dbReference type="ARBA" id="ARBA00022837"/>
    </source>
</evidence>
<feature type="binding site" evidence="15">
    <location>
        <position position="72"/>
    </location>
    <ligand>
        <name>Ca(2+)</name>
        <dbReference type="ChEBI" id="CHEBI:29108"/>
        <label>1</label>
    </ligand>
</feature>
<dbReference type="Gene3D" id="1.10.520.10">
    <property type="match status" value="1"/>
</dbReference>
<keyword evidence="11" id="KW-0325">Glycoprotein</keyword>
<keyword evidence="18" id="KW-0964">Secreted</keyword>
<feature type="binding site" evidence="15">
    <location>
        <position position="65"/>
    </location>
    <ligand>
        <name>Ca(2+)</name>
        <dbReference type="ChEBI" id="CHEBI:29108"/>
        <label>1</label>
    </ligand>
</feature>
<keyword evidence="8 18" id="KW-0560">Oxidoreductase</keyword>
<feature type="binding site" evidence="15">
    <location>
        <position position="192"/>
    </location>
    <ligand>
        <name>Ca(2+)</name>
        <dbReference type="ChEBI" id="CHEBI:29108"/>
        <label>2</label>
    </ligand>
</feature>
<keyword evidence="4 18" id="KW-0575">Peroxidase</keyword>
<evidence type="ECO:0000256" key="12">
    <source>
        <dbReference type="ARBA" id="ARBA00023324"/>
    </source>
</evidence>
<feature type="binding site" description="axial binding residue" evidence="15">
    <location>
        <position position="191"/>
    </location>
    <ligand>
        <name>heme b</name>
        <dbReference type="ChEBI" id="CHEBI:60344"/>
    </ligand>
    <ligandPart>
        <name>Fe</name>
        <dbReference type="ChEBI" id="CHEBI:18248"/>
    </ligandPart>
</feature>
<keyword evidence="6 15" id="KW-0479">Metal-binding</keyword>
<comment type="function">
    <text evidence="18">Removal of H(2)O(2), oxidation of toxic reductants, biosynthesis and degradation of lignin, suberization, auxin catabolism, response to environmental stresses such as wounding, pathogen attack and oxidative stress.</text>
</comment>
<dbReference type="InterPro" id="IPR000823">
    <property type="entry name" value="Peroxidase_pln"/>
</dbReference>
<dbReference type="GO" id="GO:0140825">
    <property type="term" value="F:lactoperoxidase activity"/>
    <property type="evidence" value="ECO:0007669"/>
    <property type="project" value="UniProtKB-EC"/>
</dbReference>
<evidence type="ECO:0000256" key="3">
    <source>
        <dbReference type="ARBA" id="ARBA00012313"/>
    </source>
</evidence>
<evidence type="ECO:0000256" key="9">
    <source>
        <dbReference type="ARBA" id="ARBA00023004"/>
    </source>
</evidence>
<dbReference type="Gramene" id="EFJ05122">
    <property type="protein sequence ID" value="EFJ05122"/>
    <property type="gene ID" value="SELMODRAFT_236822"/>
</dbReference>
<evidence type="ECO:0000256" key="14">
    <source>
        <dbReference type="PIRSR" id="PIRSR600823-2"/>
    </source>
</evidence>
<dbReference type="Gene3D" id="1.10.420.10">
    <property type="entry name" value="Peroxidase, domain 2"/>
    <property type="match status" value="1"/>
</dbReference>
<dbReference type="InParanoid" id="D8TE02"/>
<feature type="binding site" evidence="15">
    <location>
        <position position="68"/>
    </location>
    <ligand>
        <name>Ca(2+)</name>
        <dbReference type="ChEBI" id="CHEBI:29108"/>
        <label>1</label>
    </ligand>
</feature>
<keyword evidence="7 15" id="KW-0106">Calcium</keyword>
<protein>
    <recommendedName>
        <fullName evidence="3 18">Peroxidase</fullName>
        <ecNumber evidence="3 18">1.11.1.7</ecNumber>
    </recommendedName>
</protein>
<evidence type="ECO:0000256" key="5">
    <source>
        <dbReference type="ARBA" id="ARBA00022617"/>
    </source>
</evidence>
<dbReference type="PROSITE" id="PS00436">
    <property type="entry name" value="PEROXIDASE_2"/>
    <property type="match status" value="1"/>
</dbReference>
<proteinExistence type="inferred from homology"/>
<evidence type="ECO:0000256" key="13">
    <source>
        <dbReference type="PIRSR" id="PIRSR600823-1"/>
    </source>
</evidence>
<evidence type="ECO:0000313" key="21">
    <source>
        <dbReference type="Proteomes" id="UP000001514"/>
    </source>
</evidence>
<keyword evidence="12 18" id="KW-0376">Hydrogen peroxide</keyword>
<dbReference type="OMA" id="YKNSCPE"/>
<evidence type="ECO:0000313" key="20">
    <source>
        <dbReference type="EMBL" id="EFJ05122.1"/>
    </source>
</evidence>
<comment type="subcellular location">
    <subcellularLocation>
        <location evidence="18">Secreted</location>
    </subcellularLocation>
</comment>
<evidence type="ECO:0000256" key="2">
    <source>
        <dbReference type="ARBA" id="ARBA00006873"/>
    </source>
</evidence>
<dbReference type="PRINTS" id="PR00458">
    <property type="entry name" value="PEROXIDASE"/>
</dbReference>
<dbReference type="STRING" id="88036.D8TE02"/>
<dbReference type="SUPFAM" id="SSF48113">
    <property type="entry name" value="Heme-dependent peroxidases"/>
    <property type="match status" value="1"/>
</dbReference>
<dbReference type="InterPro" id="IPR019794">
    <property type="entry name" value="Peroxidases_AS"/>
</dbReference>
<evidence type="ECO:0000256" key="8">
    <source>
        <dbReference type="ARBA" id="ARBA00023002"/>
    </source>
</evidence>
<feature type="disulfide bond" evidence="17">
    <location>
        <begin position="198"/>
        <end position="230"/>
    </location>
</feature>
<organism evidence="21">
    <name type="scientific">Selaginella moellendorffii</name>
    <name type="common">Spikemoss</name>
    <dbReference type="NCBI Taxonomy" id="88036"/>
    <lineage>
        <taxon>Eukaryota</taxon>
        <taxon>Viridiplantae</taxon>
        <taxon>Streptophyta</taxon>
        <taxon>Embryophyta</taxon>
        <taxon>Tracheophyta</taxon>
        <taxon>Lycopodiopsida</taxon>
        <taxon>Selaginellales</taxon>
        <taxon>Selaginellaceae</taxon>
        <taxon>Selaginella</taxon>
    </lineage>
</organism>
<dbReference type="GO" id="GO:0006979">
    <property type="term" value="P:response to oxidative stress"/>
    <property type="evidence" value="ECO:0007669"/>
    <property type="project" value="UniProtKB-UniRule"/>
</dbReference>
<dbReference type="eggNOG" id="ENOG502QT8W">
    <property type="taxonomic scope" value="Eukaryota"/>
</dbReference>
<dbReference type="GO" id="GO:0042744">
    <property type="term" value="P:hydrogen peroxide catabolic process"/>
    <property type="evidence" value="ECO:0007669"/>
    <property type="project" value="UniProtKB-KW"/>
</dbReference>
<dbReference type="InterPro" id="IPR002016">
    <property type="entry name" value="Haem_peroxidase"/>
</dbReference>
<feature type="disulfide bond" evidence="17">
    <location>
        <begin position="66"/>
        <end position="71"/>
    </location>
</feature>
<feature type="binding site" evidence="15">
    <location>
        <position position="74"/>
    </location>
    <ligand>
        <name>Ca(2+)</name>
        <dbReference type="ChEBI" id="CHEBI:29108"/>
        <label>1</label>
    </ligand>
</feature>
<dbReference type="InterPro" id="IPR019793">
    <property type="entry name" value="Peroxidases_heam-ligand_BS"/>
</dbReference>
<keyword evidence="9 15" id="KW-0408">Iron</keyword>
<evidence type="ECO:0000256" key="1">
    <source>
        <dbReference type="ARBA" id="ARBA00000189"/>
    </source>
</evidence>
<feature type="binding site" evidence="15">
    <location>
        <position position="70"/>
    </location>
    <ligand>
        <name>Ca(2+)</name>
        <dbReference type="ChEBI" id="CHEBI:29108"/>
        <label>1</label>
    </ligand>
</feature>
<dbReference type="CDD" id="cd00693">
    <property type="entry name" value="secretory_peroxidase"/>
    <property type="match status" value="1"/>
</dbReference>
<dbReference type="KEGG" id="smo:SELMODRAFT_236822"/>
<reference evidence="20 21" key="1">
    <citation type="journal article" date="2011" name="Science">
        <title>The Selaginella genome identifies genetic changes associated with the evolution of vascular plants.</title>
        <authorList>
            <person name="Banks J.A."/>
            <person name="Nishiyama T."/>
            <person name="Hasebe M."/>
            <person name="Bowman J.L."/>
            <person name="Gribskov M."/>
            <person name="dePamphilis C."/>
            <person name="Albert V.A."/>
            <person name="Aono N."/>
            <person name="Aoyama T."/>
            <person name="Ambrose B.A."/>
            <person name="Ashton N.W."/>
            <person name="Axtell M.J."/>
            <person name="Barker E."/>
            <person name="Barker M.S."/>
            <person name="Bennetzen J.L."/>
            <person name="Bonawitz N.D."/>
            <person name="Chapple C."/>
            <person name="Cheng C."/>
            <person name="Correa L.G."/>
            <person name="Dacre M."/>
            <person name="DeBarry J."/>
            <person name="Dreyer I."/>
            <person name="Elias M."/>
            <person name="Engstrom E.M."/>
            <person name="Estelle M."/>
            <person name="Feng L."/>
            <person name="Finet C."/>
            <person name="Floyd S.K."/>
            <person name="Frommer W.B."/>
            <person name="Fujita T."/>
            <person name="Gramzow L."/>
            <person name="Gutensohn M."/>
            <person name="Harholt J."/>
            <person name="Hattori M."/>
            <person name="Heyl A."/>
            <person name="Hirai T."/>
            <person name="Hiwatashi Y."/>
            <person name="Ishikawa M."/>
            <person name="Iwata M."/>
            <person name="Karol K.G."/>
            <person name="Koehler B."/>
            <person name="Kolukisaoglu U."/>
            <person name="Kubo M."/>
            <person name="Kurata T."/>
            <person name="Lalonde S."/>
            <person name="Li K."/>
            <person name="Li Y."/>
            <person name="Litt A."/>
            <person name="Lyons E."/>
            <person name="Manning G."/>
            <person name="Maruyama T."/>
            <person name="Michael T.P."/>
            <person name="Mikami K."/>
            <person name="Miyazaki S."/>
            <person name="Morinaga S."/>
            <person name="Murata T."/>
            <person name="Mueller-Roeber B."/>
            <person name="Nelson D.R."/>
            <person name="Obara M."/>
            <person name="Oguri Y."/>
            <person name="Olmstead R.G."/>
            <person name="Onodera N."/>
            <person name="Petersen B.L."/>
            <person name="Pils B."/>
            <person name="Prigge M."/>
            <person name="Rensing S.A."/>
            <person name="Riano-Pachon D.M."/>
            <person name="Roberts A.W."/>
            <person name="Sato Y."/>
            <person name="Scheller H.V."/>
            <person name="Schulz B."/>
            <person name="Schulz C."/>
            <person name="Shakirov E.V."/>
            <person name="Shibagaki N."/>
            <person name="Shinohara N."/>
            <person name="Shippen D.E."/>
            <person name="Soerensen I."/>
            <person name="Sotooka R."/>
            <person name="Sugimoto N."/>
            <person name="Sugita M."/>
            <person name="Sumikawa N."/>
            <person name="Tanurdzic M."/>
            <person name="Theissen G."/>
            <person name="Ulvskov P."/>
            <person name="Wakazuki S."/>
            <person name="Weng J.K."/>
            <person name="Willats W.W."/>
            <person name="Wipf D."/>
            <person name="Wolf P.G."/>
            <person name="Yang L."/>
            <person name="Zimmer A.D."/>
            <person name="Zhu Q."/>
            <person name="Mitros T."/>
            <person name="Hellsten U."/>
            <person name="Loque D."/>
            <person name="Otillar R."/>
            <person name="Salamov A."/>
            <person name="Schmutz J."/>
            <person name="Shapiro H."/>
            <person name="Lindquist E."/>
            <person name="Lucas S."/>
            <person name="Rokhsar D."/>
            <person name="Grigoriev I.V."/>
        </authorList>
    </citation>
    <scope>NUCLEOTIDE SEQUENCE [LARGE SCALE GENOMIC DNA]</scope>
</reference>
<dbReference type="EMBL" id="GL377737">
    <property type="protein sequence ID" value="EFJ05122.1"/>
    <property type="molecule type" value="Genomic_DNA"/>
</dbReference>